<evidence type="ECO:0000259" key="1">
    <source>
        <dbReference type="PROSITE" id="PS52045"/>
    </source>
</evidence>
<organism evidence="2 3">
    <name type="scientific">Aristolochia fimbriata</name>
    <name type="common">White veined hardy Dutchman's pipe vine</name>
    <dbReference type="NCBI Taxonomy" id="158543"/>
    <lineage>
        <taxon>Eukaryota</taxon>
        <taxon>Viridiplantae</taxon>
        <taxon>Streptophyta</taxon>
        <taxon>Embryophyta</taxon>
        <taxon>Tracheophyta</taxon>
        <taxon>Spermatophyta</taxon>
        <taxon>Magnoliopsida</taxon>
        <taxon>Magnoliidae</taxon>
        <taxon>Piperales</taxon>
        <taxon>Aristolochiaceae</taxon>
        <taxon>Aristolochia</taxon>
    </lineage>
</organism>
<feature type="domain" description="Neprosin PEP catalytic" evidence="1">
    <location>
        <begin position="86"/>
        <end position="268"/>
    </location>
</feature>
<evidence type="ECO:0000313" key="3">
    <source>
        <dbReference type="Proteomes" id="UP000825729"/>
    </source>
</evidence>
<dbReference type="PANTHER" id="PTHR31589">
    <property type="entry name" value="PROTEIN, PUTATIVE (DUF239)-RELATED-RELATED"/>
    <property type="match status" value="1"/>
</dbReference>
<dbReference type="PANTHER" id="PTHR31589:SF223">
    <property type="entry name" value="PROTEIN, PUTATIVE (DUF239)-RELATED"/>
    <property type="match status" value="1"/>
</dbReference>
<comment type="caution">
    <text evidence="2">The sequence shown here is derived from an EMBL/GenBank/DDBJ whole genome shotgun (WGS) entry which is preliminary data.</text>
</comment>
<reference evidence="2 3" key="1">
    <citation type="submission" date="2021-07" db="EMBL/GenBank/DDBJ databases">
        <title>The Aristolochia fimbriata genome: insights into angiosperm evolution, floral development and chemical biosynthesis.</title>
        <authorList>
            <person name="Jiao Y."/>
        </authorList>
    </citation>
    <scope>NUCLEOTIDE SEQUENCE [LARGE SCALE GENOMIC DNA]</scope>
    <source>
        <strain evidence="2">IBCAS-2021</strain>
        <tissue evidence="2">Leaf</tissue>
    </source>
</reference>
<dbReference type="AlphaFoldDB" id="A0AAV7EFF7"/>
<dbReference type="InterPro" id="IPR053168">
    <property type="entry name" value="Glutamic_endopeptidase"/>
</dbReference>
<dbReference type="Proteomes" id="UP000825729">
    <property type="component" value="Unassembled WGS sequence"/>
</dbReference>
<dbReference type="InterPro" id="IPR004314">
    <property type="entry name" value="Neprosin"/>
</dbReference>
<evidence type="ECO:0000313" key="2">
    <source>
        <dbReference type="EMBL" id="KAG9445968.1"/>
    </source>
</evidence>
<gene>
    <name evidence="2" type="ORF">H6P81_012096</name>
</gene>
<accession>A0AAV7EFF7</accession>
<dbReference type="Pfam" id="PF03080">
    <property type="entry name" value="Neprosin"/>
    <property type="match status" value="1"/>
</dbReference>
<dbReference type="EMBL" id="JAINDJ010000005">
    <property type="protein sequence ID" value="KAG9445968.1"/>
    <property type="molecule type" value="Genomic_DNA"/>
</dbReference>
<dbReference type="InterPro" id="IPR025521">
    <property type="entry name" value="Neprosin_propep"/>
</dbReference>
<dbReference type="Pfam" id="PF14365">
    <property type="entry name" value="Neprosin_AP"/>
    <property type="match status" value="1"/>
</dbReference>
<protein>
    <recommendedName>
        <fullName evidence="1">Neprosin PEP catalytic domain-containing protein</fullName>
    </recommendedName>
</protein>
<keyword evidence="3" id="KW-1185">Reference proteome</keyword>
<sequence>MHPCILLFKQKANTWMTSSSFGGETHISTWSTKLSRRINLPMFGSVPPSSITKGEKLNEPSRCKNVHGEVFDCVDIFKQPAFDHSVLKDHRIQYAVASMPGSGLYHGTGVTLNVWNPQPNTTTGGIFSLAQLWVASGPSQEINTIEAGWQADGYQNTGCYNLRCSGFVQVDQNIMPEMTLPTSVAGVDQARNQTRRASAMKKLLFVKYIWVGYWPSSLLTYLAQKADRIDWGGETTGTPSGSYPPIGSGTFPNAGPGYAGYASRIHYH</sequence>
<proteinExistence type="predicted"/>
<name>A0AAV7EFF7_ARIFI</name>
<dbReference type="PROSITE" id="PS52045">
    <property type="entry name" value="NEPROSIN_PEP_CD"/>
    <property type="match status" value="1"/>
</dbReference>